<accession>A0AAV4TBW4</accession>
<keyword evidence="1" id="KW-0812">Transmembrane</keyword>
<feature type="transmembrane region" description="Helical" evidence="1">
    <location>
        <begin position="55"/>
        <end position="78"/>
    </location>
</feature>
<comment type="caution">
    <text evidence="2">The sequence shown here is derived from an EMBL/GenBank/DDBJ whole genome shotgun (WGS) entry which is preliminary data.</text>
</comment>
<keyword evidence="1" id="KW-0472">Membrane</keyword>
<keyword evidence="3" id="KW-1185">Reference proteome</keyword>
<dbReference type="EMBL" id="BPLQ01009179">
    <property type="protein sequence ID" value="GIY42312.1"/>
    <property type="molecule type" value="Genomic_DNA"/>
</dbReference>
<evidence type="ECO:0000313" key="2">
    <source>
        <dbReference type="EMBL" id="GIY42312.1"/>
    </source>
</evidence>
<feature type="transmembrane region" description="Helical" evidence="1">
    <location>
        <begin position="153"/>
        <end position="170"/>
    </location>
</feature>
<dbReference type="AlphaFoldDB" id="A0AAV4TBW4"/>
<feature type="transmembrane region" description="Helical" evidence="1">
    <location>
        <begin position="90"/>
        <end position="112"/>
    </location>
</feature>
<gene>
    <name evidence="2" type="ORF">CDAR_34891</name>
</gene>
<sequence length="198" mass="22972">MVRHTDMNRVMDMAMSKEVTISVITEVSIELKKRPMSLKLLTEILKFISTLKHIMFFNVMGTNMDIIIMVIITMSMHIKKNLIMVVNTKNILIIVTTIMAIIIMGMHMYITIKNNLIMNINTKNILIVVIITMSMHMYMTIKNNLIMVINTKNILVMVTTIMDMYLYIIIQDIIMDITIFKIIPINTEMNLNTVIVLK</sequence>
<evidence type="ECO:0000256" key="1">
    <source>
        <dbReference type="SAM" id="Phobius"/>
    </source>
</evidence>
<dbReference type="Proteomes" id="UP001054837">
    <property type="component" value="Unassembled WGS sequence"/>
</dbReference>
<organism evidence="2 3">
    <name type="scientific">Caerostris darwini</name>
    <dbReference type="NCBI Taxonomy" id="1538125"/>
    <lineage>
        <taxon>Eukaryota</taxon>
        <taxon>Metazoa</taxon>
        <taxon>Ecdysozoa</taxon>
        <taxon>Arthropoda</taxon>
        <taxon>Chelicerata</taxon>
        <taxon>Arachnida</taxon>
        <taxon>Araneae</taxon>
        <taxon>Araneomorphae</taxon>
        <taxon>Entelegynae</taxon>
        <taxon>Araneoidea</taxon>
        <taxon>Araneidae</taxon>
        <taxon>Caerostris</taxon>
    </lineage>
</organism>
<keyword evidence="1" id="KW-1133">Transmembrane helix</keyword>
<protein>
    <recommendedName>
        <fullName evidence="4">NADH dehydrogenase subunit 6</fullName>
    </recommendedName>
</protein>
<proteinExistence type="predicted"/>
<evidence type="ECO:0000313" key="3">
    <source>
        <dbReference type="Proteomes" id="UP001054837"/>
    </source>
</evidence>
<reference evidence="2 3" key="1">
    <citation type="submission" date="2021-06" db="EMBL/GenBank/DDBJ databases">
        <title>Caerostris darwini draft genome.</title>
        <authorList>
            <person name="Kono N."/>
            <person name="Arakawa K."/>
        </authorList>
    </citation>
    <scope>NUCLEOTIDE SEQUENCE [LARGE SCALE GENOMIC DNA]</scope>
</reference>
<feature type="transmembrane region" description="Helical" evidence="1">
    <location>
        <begin position="124"/>
        <end position="141"/>
    </location>
</feature>
<name>A0AAV4TBW4_9ARAC</name>
<evidence type="ECO:0008006" key="4">
    <source>
        <dbReference type="Google" id="ProtNLM"/>
    </source>
</evidence>